<evidence type="ECO:0000256" key="1">
    <source>
        <dbReference type="ARBA" id="ARBA00004286"/>
    </source>
</evidence>
<dbReference type="Pfam" id="PF00856">
    <property type="entry name" value="SET"/>
    <property type="match status" value="1"/>
</dbReference>
<evidence type="ECO:0000313" key="9">
    <source>
        <dbReference type="Proteomes" id="UP000503096"/>
    </source>
</evidence>
<evidence type="ECO:0008006" key="10">
    <source>
        <dbReference type="Google" id="ProtNLM"/>
    </source>
</evidence>
<dbReference type="Proteomes" id="UP000503096">
    <property type="component" value="Chromosome"/>
</dbReference>
<dbReference type="KEGG" id="upl:DSM104440_00875"/>
<dbReference type="AlphaFoldDB" id="A0A6M4H474"/>
<proteinExistence type="predicted"/>
<dbReference type="Gene3D" id="2.170.270.10">
    <property type="entry name" value="SET domain"/>
    <property type="match status" value="1"/>
</dbReference>
<comment type="subcellular location">
    <subcellularLocation>
        <location evidence="1">Chromosome</location>
    </subcellularLocation>
</comment>
<dbReference type="EMBL" id="CP053073">
    <property type="protein sequence ID" value="QJR14082.1"/>
    <property type="molecule type" value="Genomic_DNA"/>
</dbReference>
<evidence type="ECO:0000259" key="6">
    <source>
        <dbReference type="PROSITE" id="PS50280"/>
    </source>
</evidence>
<evidence type="ECO:0000256" key="5">
    <source>
        <dbReference type="ARBA" id="ARBA00022691"/>
    </source>
</evidence>
<dbReference type="InterPro" id="IPR003616">
    <property type="entry name" value="Post-SET_dom"/>
</dbReference>
<dbReference type="InterPro" id="IPR050777">
    <property type="entry name" value="SET2_Histone-Lys_MeTrsfase"/>
</dbReference>
<gene>
    <name evidence="8" type="ORF">DSM104440_00875</name>
</gene>
<evidence type="ECO:0000259" key="7">
    <source>
        <dbReference type="PROSITE" id="PS50868"/>
    </source>
</evidence>
<dbReference type="PROSITE" id="PS50868">
    <property type="entry name" value="POST_SET"/>
    <property type="match status" value="1"/>
</dbReference>
<name>A0A6M4H474_9PROT</name>
<evidence type="ECO:0000256" key="2">
    <source>
        <dbReference type="ARBA" id="ARBA00022454"/>
    </source>
</evidence>
<keyword evidence="2" id="KW-0158">Chromosome</keyword>
<dbReference type="InParanoid" id="A0A6M4H474"/>
<dbReference type="GO" id="GO:0008168">
    <property type="term" value="F:methyltransferase activity"/>
    <property type="evidence" value="ECO:0007669"/>
    <property type="project" value="UniProtKB-KW"/>
</dbReference>
<feature type="domain" description="Post-SET" evidence="7">
    <location>
        <begin position="108"/>
        <end position="123"/>
    </location>
</feature>
<dbReference type="SUPFAM" id="SSF82199">
    <property type="entry name" value="SET domain"/>
    <property type="match status" value="1"/>
</dbReference>
<feature type="domain" description="SET" evidence="6">
    <location>
        <begin position="1"/>
        <end position="102"/>
    </location>
</feature>
<dbReference type="GO" id="GO:0032259">
    <property type="term" value="P:methylation"/>
    <property type="evidence" value="ECO:0007669"/>
    <property type="project" value="UniProtKB-KW"/>
</dbReference>
<sequence length="123" mass="13918">MSGIVGKGLFAGTRIRARAKIGEFEGERIGLREARRRAKTLKTIAIVELDKVALDSTHWRHGFRFINHSCAPNTFMRMTPERAEFYALRNIRKGEELTVDYGRSHHDGKLPCACGAKNCRGFI</sequence>
<dbReference type="InterPro" id="IPR046341">
    <property type="entry name" value="SET_dom_sf"/>
</dbReference>
<keyword evidence="4" id="KW-0808">Transferase</keyword>
<protein>
    <recommendedName>
        <fullName evidence="10">SET domain-containing protein</fullName>
    </recommendedName>
</protein>
<organism evidence="8 9">
    <name type="scientific">Usitatibacter palustris</name>
    <dbReference type="NCBI Taxonomy" id="2732487"/>
    <lineage>
        <taxon>Bacteria</taxon>
        <taxon>Pseudomonadati</taxon>
        <taxon>Pseudomonadota</taxon>
        <taxon>Betaproteobacteria</taxon>
        <taxon>Nitrosomonadales</taxon>
        <taxon>Usitatibacteraceae</taxon>
        <taxon>Usitatibacter</taxon>
    </lineage>
</organism>
<keyword evidence="5" id="KW-0949">S-adenosyl-L-methionine</keyword>
<evidence type="ECO:0000256" key="4">
    <source>
        <dbReference type="ARBA" id="ARBA00022679"/>
    </source>
</evidence>
<keyword evidence="3" id="KW-0489">Methyltransferase</keyword>
<dbReference type="InterPro" id="IPR001214">
    <property type="entry name" value="SET_dom"/>
</dbReference>
<dbReference type="PANTHER" id="PTHR22884">
    <property type="entry name" value="SET DOMAIN PROTEINS"/>
    <property type="match status" value="1"/>
</dbReference>
<keyword evidence="9" id="KW-1185">Reference proteome</keyword>
<evidence type="ECO:0000256" key="3">
    <source>
        <dbReference type="ARBA" id="ARBA00022603"/>
    </source>
</evidence>
<reference evidence="8 9" key="1">
    <citation type="submission" date="2020-04" db="EMBL/GenBank/DDBJ databases">
        <title>Usitatibacter rugosus gen. nov., sp. nov. and Usitatibacter palustris sp. nov., novel members of Usitatibacteraceae fam. nov. within the order Nitrosomonadales isolated from soil.</title>
        <authorList>
            <person name="Huber K.J."/>
            <person name="Neumann-Schaal M."/>
            <person name="Geppert A."/>
            <person name="Luckner M."/>
            <person name="Wanner G."/>
            <person name="Overmann J."/>
        </authorList>
    </citation>
    <scope>NUCLEOTIDE SEQUENCE [LARGE SCALE GENOMIC DNA]</scope>
    <source>
        <strain evidence="8 9">Swamp67</strain>
    </source>
</reference>
<evidence type="ECO:0000313" key="8">
    <source>
        <dbReference type="EMBL" id="QJR14082.1"/>
    </source>
</evidence>
<dbReference type="SMART" id="SM00317">
    <property type="entry name" value="SET"/>
    <property type="match status" value="1"/>
</dbReference>
<accession>A0A6M4H474</accession>
<dbReference type="PROSITE" id="PS50280">
    <property type="entry name" value="SET"/>
    <property type="match status" value="1"/>
</dbReference>
<dbReference type="RefSeq" id="WP_171160870.1">
    <property type="nucleotide sequence ID" value="NZ_CP053073.1"/>
</dbReference>
<dbReference type="GO" id="GO:0005694">
    <property type="term" value="C:chromosome"/>
    <property type="evidence" value="ECO:0007669"/>
    <property type="project" value="UniProtKB-SubCell"/>
</dbReference>